<accession>A0AAW2K7A0</accession>
<reference evidence="2" key="2">
    <citation type="journal article" date="2024" name="Plant">
        <title>Genomic evolution and insights into agronomic trait innovations of Sesamum species.</title>
        <authorList>
            <person name="Miao H."/>
            <person name="Wang L."/>
            <person name="Qu L."/>
            <person name="Liu H."/>
            <person name="Sun Y."/>
            <person name="Le M."/>
            <person name="Wang Q."/>
            <person name="Wei S."/>
            <person name="Zheng Y."/>
            <person name="Lin W."/>
            <person name="Duan Y."/>
            <person name="Cao H."/>
            <person name="Xiong S."/>
            <person name="Wang X."/>
            <person name="Wei L."/>
            <person name="Li C."/>
            <person name="Ma Q."/>
            <person name="Ju M."/>
            <person name="Zhao R."/>
            <person name="Li G."/>
            <person name="Mu C."/>
            <person name="Tian Q."/>
            <person name="Mei H."/>
            <person name="Zhang T."/>
            <person name="Gao T."/>
            <person name="Zhang H."/>
        </authorList>
    </citation>
    <scope>NUCLEOTIDE SEQUENCE</scope>
    <source>
        <strain evidence="2">KEN8</strain>
    </source>
</reference>
<feature type="domain" description="Reverse transcriptase Ty1/copia-type" evidence="1">
    <location>
        <begin position="1"/>
        <end position="105"/>
    </location>
</feature>
<dbReference type="InterPro" id="IPR013103">
    <property type="entry name" value="RVT_2"/>
</dbReference>
<evidence type="ECO:0000259" key="1">
    <source>
        <dbReference type="Pfam" id="PF07727"/>
    </source>
</evidence>
<name>A0AAW2K7A0_9LAMI</name>
<reference evidence="2" key="1">
    <citation type="submission" date="2020-06" db="EMBL/GenBank/DDBJ databases">
        <authorList>
            <person name="Li T."/>
            <person name="Hu X."/>
            <person name="Zhang T."/>
            <person name="Song X."/>
            <person name="Zhang H."/>
            <person name="Dai N."/>
            <person name="Sheng W."/>
            <person name="Hou X."/>
            <person name="Wei L."/>
        </authorList>
    </citation>
    <scope>NUCLEOTIDE SEQUENCE</scope>
    <source>
        <strain evidence="2">KEN8</strain>
        <tissue evidence="2">Leaf</tissue>
    </source>
</reference>
<dbReference type="EMBL" id="JACGWM010000586">
    <property type="protein sequence ID" value="KAL0302289.1"/>
    <property type="molecule type" value="Genomic_DNA"/>
</dbReference>
<gene>
    <name evidence="2" type="ORF">Scaly_3036600</name>
</gene>
<organism evidence="2">
    <name type="scientific">Sesamum calycinum</name>
    <dbReference type="NCBI Taxonomy" id="2727403"/>
    <lineage>
        <taxon>Eukaryota</taxon>
        <taxon>Viridiplantae</taxon>
        <taxon>Streptophyta</taxon>
        <taxon>Embryophyta</taxon>
        <taxon>Tracheophyta</taxon>
        <taxon>Spermatophyta</taxon>
        <taxon>Magnoliopsida</taxon>
        <taxon>eudicotyledons</taxon>
        <taxon>Gunneridae</taxon>
        <taxon>Pentapetalae</taxon>
        <taxon>asterids</taxon>
        <taxon>lamiids</taxon>
        <taxon>Lamiales</taxon>
        <taxon>Pedaliaceae</taxon>
        <taxon>Sesamum</taxon>
    </lineage>
</organism>
<dbReference type="Pfam" id="PF07727">
    <property type="entry name" value="RVT_2"/>
    <property type="match status" value="1"/>
</dbReference>
<protein>
    <recommendedName>
        <fullName evidence="1">Reverse transcriptase Ty1/copia-type domain-containing protein</fullName>
    </recommendedName>
</protein>
<dbReference type="AlphaFoldDB" id="A0AAW2K7A0"/>
<comment type="caution">
    <text evidence="2">The sequence shown here is derived from an EMBL/GenBank/DDBJ whole genome shotgun (WGS) entry which is preliminary data.</text>
</comment>
<evidence type="ECO:0000313" key="2">
    <source>
        <dbReference type="EMBL" id="KAL0302289.1"/>
    </source>
</evidence>
<proteinExistence type="predicted"/>
<sequence length="106" mass="12274">MDVKTTFLNGFIEEEIAMDQLECFTSVGEEHKVCRLLKSIYSLKQAFRSWNTCFDEVIWGCDFIKNEFDLCVYKKISGSTVVYLVLYIHNILLIGNDVKMFGDIKA</sequence>